<dbReference type="AlphaFoldDB" id="A0A0R0LW60"/>
<protein>
    <submittedName>
        <fullName evidence="1">Uncharacterized protein</fullName>
    </submittedName>
</protein>
<comment type="caution">
    <text evidence="1">The sequence shown here is derived from an EMBL/GenBank/DDBJ whole genome shotgun (WGS) entry which is preliminary data.</text>
</comment>
<dbReference type="EMBL" id="LGUB01000338">
    <property type="protein sequence ID" value="KRH93432.1"/>
    <property type="molecule type" value="Genomic_DNA"/>
</dbReference>
<dbReference type="Proteomes" id="UP000051530">
    <property type="component" value="Unassembled WGS sequence"/>
</dbReference>
<proteinExistence type="predicted"/>
<sequence>MILNFTKETLSVLCPDQADLLDENTFIRIVTESIAQEITNKNSTKKSIDAACKLIDLLKQWIDHGDRQGDIHGERQG</sequence>
<gene>
    <name evidence="1" type="ORF">M153_888000233</name>
</gene>
<accession>A0A0R0LW60</accession>
<evidence type="ECO:0000313" key="2">
    <source>
        <dbReference type="Proteomes" id="UP000051530"/>
    </source>
</evidence>
<keyword evidence="2" id="KW-1185">Reference proteome</keyword>
<dbReference type="VEuPathDB" id="MicrosporidiaDB:M153_888000233"/>
<evidence type="ECO:0000313" key="1">
    <source>
        <dbReference type="EMBL" id="KRH93432.1"/>
    </source>
</evidence>
<name>A0A0R0LW60_9MICR</name>
<feature type="non-terminal residue" evidence="1">
    <location>
        <position position="77"/>
    </location>
</feature>
<reference evidence="1 2" key="1">
    <citation type="submission" date="2015-07" db="EMBL/GenBank/DDBJ databases">
        <title>The genome of Pseudoloma neurophilia, a relevant intracellular parasite of the zebrafish.</title>
        <authorList>
            <person name="Ndikumana S."/>
            <person name="Pelin A."/>
            <person name="Sanders J."/>
            <person name="Corradi N."/>
        </authorList>
    </citation>
    <scope>NUCLEOTIDE SEQUENCE [LARGE SCALE GENOMIC DNA]</scope>
    <source>
        <strain evidence="1 2">MK1</strain>
    </source>
</reference>
<organism evidence="1 2">
    <name type="scientific">Pseudoloma neurophilia</name>
    <dbReference type="NCBI Taxonomy" id="146866"/>
    <lineage>
        <taxon>Eukaryota</taxon>
        <taxon>Fungi</taxon>
        <taxon>Fungi incertae sedis</taxon>
        <taxon>Microsporidia</taxon>
        <taxon>Pseudoloma</taxon>
    </lineage>
</organism>